<evidence type="ECO:0000256" key="4">
    <source>
        <dbReference type="PIRSR" id="PIRSR600407-2"/>
    </source>
</evidence>
<name>A0AAJ0CJ02_9HYPO</name>
<evidence type="ECO:0000256" key="1">
    <source>
        <dbReference type="ARBA" id="ARBA00009283"/>
    </source>
</evidence>
<feature type="compositionally biased region" description="Basic and acidic residues" evidence="6">
    <location>
        <begin position="519"/>
        <end position="528"/>
    </location>
</feature>
<dbReference type="GO" id="GO:0005794">
    <property type="term" value="C:Golgi apparatus"/>
    <property type="evidence" value="ECO:0007669"/>
    <property type="project" value="TreeGrafter"/>
</dbReference>
<keyword evidence="4" id="KW-0067">ATP-binding</keyword>
<gene>
    <name evidence="8" type="primary">YND1</name>
    <name evidence="8" type="ORF">QQS21_008793</name>
</gene>
<comment type="similarity">
    <text evidence="1 5">Belongs to the GDA1/CD39 NTPase family.</text>
</comment>
<organism evidence="8 9">
    <name type="scientific">Conoideocrella luteorostrata</name>
    <dbReference type="NCBI Taxonomy" id="1105319"/>
    <lineage>
        <taxon>Eukaryota</taxon>
        <taxon>Fungi</taxon>
        <taxon>Dikarya</taxon>
        <taxon>Ascomycota</taxon>
        <taxon>Pezizomycotina</taxon>
        <taxon>Sordariomycetes</taxon>
        <taxon>Hypocreomycetidae</taxon>
        <taxon>Hypocreales</taxon>
        <taxon>Clavicipitaceae</taxon>
        <taxon>Conoideocrella</taxon>
    </lineage>
</organism>
<dbReference type="GO" id="GO:0016020">
    <property type="term" value="C:membrane"/>
    <property type="evidence" value="ECO:0007669"/>
    <property type="project" value="TreeGrafter"/>
</dbReference>
<reference evidence="8" key="1">
    <citation type="submission" date="2023-06" db="EMBL/GenBank/DDBJ databases">
        <title>Conoideocrella luteorostrata (Hypocreales: Clavicipitaceae), a potential biocontrol fungus for elongate hemlock scale in United States Christmas tree production areas.</title>
        <authorList>
            <person name="Barrett H."/>
            <person name="Lovett B."/>
            <person name="Macias A.M."/>
            <person name="Stajich J.E."/>
            <person name="Kasson M.T."/>
        </authorList>
    </citation>
    <scope>NUCLEOTIDE SEQUENCE</scope>
    <source>
        <strain evidence="8">ARSEF 14590</strain>
    </source>
</reference>
<dbReference type="GO" id="GO:0005524">
    <property type="term" value="F:ATP binding"/>
    <property type="evidence" value="ECO:0007669"/>
    <property type="project" value="UniProtKB-KW"/>
</dbReference>
<keyword evidence="2 5" id="KW-0378">Hydrolase</keyword>
<dbReference type="Gene3D" id="3.30.420.150">
    <property type="entry name" value="Exopolyphosphatase. Domain 2"/>
    <property type="match status" value="1"/>
</dbReference>
<dbReference type="CDD" id="cd24039">
    <property type="entry name" value="ASKHA_NBD_YND1-like"/>
    <property type="match status" value="1"/>
</dbReference>
<dbReference type="GO" id="GO:0006256">
    <property type="term" value="P:UDP catabolic process"/>
    <property type="evidence" value="ECO:0007669"/>
    <property type="project" value="TreeGrafter"/>
</dbReference>
<dbReference type="GO" id="GO:0004382">
    <property type="term" value="F:GDP phosphatase activity"/>
    <property type="evidence" value="ECO:0007669"/>
    <property type="project" value="TreeGrafter"/>
</dbReference>
<keyword evidence="4" id="KW-0547">Nucleotide-binding</keyword>
<proteinExistence type="inferred from homology"/>
<dbReference type="GO" id="GO:0045134">
    <property type="term" value="F:UDP phosphatase activity"/>
    <property type="evidence" value="ECO:0007669"/>
    <property type="project" value="TreeGrafter"/>
</dbReference>
<evidence type="ECO:0000256" key="2">
    <source>
        <dbReference type="ARBA" id="ARBA00022801"/>
    </source>
</evidence>
<dbReference type="InterPro" id="IPR000407">
    <property type="entry name" value="GDA1_CD39_NTPase"/>
</dbReference>
<keyword evidence="9" id="KW-1185">Reference proteome</keyword>
<sequence>MEDFYQRLRSRSEKGHIQRAASAAVESSLNTRPQQSTMEYGQLNSNHKPRFFGRASLTDGSRRRALFAESTKIDHNGQQSLYNRAVWKPNVELQPKFKTYAQYGVILDAGSSGTRLYVYKWKHPIEASNDASFAKLRSLPKLKLKKSKKIHPGIATFADDLASVGRDHLQSLIDVAVDAVPDNKISETPIYLMATAGVRLLPKSQQTALLRSICTTFQVNTRFLLPDCDERVQVISGETEGLYGWVAINYLLGGLDWHKGHTHGKAHHTYGFLDMGGASAQIAFAPNITEAERHANDLKLIRLRHLDGSSSEYKVFTATWLGFGANKARSRYLQSLFESYGDITNNILPDPCMPRGLQIPLDPQFIPDKSPDHKYTLSGTGAFDECLKKTYPLLRKDAPCNDHPCLLNGQHVPAIDFEVNHFIGVSEYWHATHGVFGKEQKAYDLATYQRKVSEFCSREWAAIESDIFKRKKSTEEKVKDAQIACFKASWMINILYEGIGIPRLGVDPTPQSSLNTTHESQDKGKQDFTDPFQPVDTVQGVEVSWTLGKMVLYAAGQILPSRSSLPVGFGSNVAPEMPPDFEHAGSVPLSLSSYSNKDDPDADEIVSVHGNTMYNVLGLMLLFFLMAFLLRKPDRRRQILGAIPWRRRYSGRKPRRGRGLINTVFCRRSANYERVLEEGDASEYELDAASDELEGSDTSEASRVNRYAGAGTPKVNSDRFDDIHPPSVMDRTGLVVRTESREHLTTNLQMLNAGRRSRAGSPTRLKSPFMIPLQDC</sequence>
<dbReference type="PANTHER" id="PTHR11782">
    <property type="entry name" value="ADENOSINE/GUANOSINE DIPHOSPHATASE"/>
    <property type="match status" value="1"/>
</dbReference>
<feature type="transmembrane region" description="Helical" evidence="7">
    <location>
        <begin position="612"/>
        <end position="630"/>
    </location>
</feature>
<dbReference type="GO" id="GO:0017111">
    <property type="term" value="F:ribonucleoside triphosphate phosphatase activity"/>
    <property type="evidence" value="ECO:0007669"/>
    <property type="project" value="TreeGrafter"/>
</dbReference>
<evidence type="ECO:0000313" key="9">
    <source>
        <dbReference type="Proteomes" id="UP001251528"/>
    </source>
</evidence>
<dbReference type="EC" id="3.6.1.5" evidence="8"/>
<evidence type="ECO:0000313" key="8">
    <source>
        <dbReference type="EMBL" id="KAK2593477.1"/>
    </source>
</evidence>
<feature type="region of interest" description="Disordered" evidence="6">
    <location>
        <begin position="15"/>
        <end position="34"/>
    </location>
</feature>
<keyword evidence="7" id="KW-0812">Transmembrane</keyword>
<comment type="caution">
    <text evidence="8">The sequence shown here is derived from an EMBL/GenBank/DDBJ whole genome shotgun (WGS) entry which is preliminary data.</text>
</comment>
<accession>A0AAJ0CJ02</accession>
<evidence type="ECO:0000256" key="3">
    <source>
        <dbReference type="PIRSR" id="PIRSR600407-1"/>
    </source>
</evidence>
<evidence type="ECO:0000256" key="7">
    <source>
        <dbReference type="SAM" id="Phobius"/>
    </source>
</evidence>
<protein>
    <submittedName>
        <fullName evidence="8">Golgi apyrase</fullName>
        <ecNumber evidence="8">3.6.1.5</ecNumber>
    </submittedName>
</protein>
<dbReference type="PROSITE" id="PS01238">
    <property type="entry name" value="GDA1_CD39_NTPASE"/>
    <property type="match status" value="1"/>
</dbReference>
<feature type="binding site" evidence="4">
    <location>
        <begin position="277"/>
        <end position="281"/>
    </location>
    <ligand>
        <name>ATP</name>
        <dbReference type="ChEBI" id="CHEBI:30616"/>
    </ligand>
</feature>
<evidence type="ECO:0000256" key="5">
    <source>
        <dbReference type="RuleBase" id="RU003833"/>
    </source>
</evidence>
<dbReference type="GO" id="GO:0004050">
    <property type="term" value="F:apyrase activity"/>
    <property type="evidence" value="ECO:0007669"/>
    <property type="project" value="UniProtKB-EC"/>
</dbReference>
<dbReference type="GO" id="GO:0046036">
    <property type="term" value="P:CTP metabolic process"/>
    <property type="evidence" value="ECO:0007669"/>
    <property type="project" value="TreeGrafter"/>
</dbReference>
<feature type="region of interest" description="Disordered" evidence="6">
    <location>
        <begin position="510"/>
        <end position="532"/>
    </location>
</feature>
<feature type="compositionally biased region" description="Polar residues" evidence="6">
    <location>
        <begin position="25"/>
        <end position="34"/>
    </location>
</feature>
<keyword evidence="7" id="KW-0472">Membrane</keyword>
<dbReference type="PANTHER" id="PTHR11782:SF121">
    <property type="entry name" value="NUCLEOSIDE-DIPHOSPHATASE MIG-23"/>
    <property type="match status" value="1"/>
</dbReference>
<dbReference type="AlphaFoldDB" id="A0AAJ0CJ02"/>
<dbReference type="Pfam" id="PF01150">
    <property type="entry name" value="GDA1_CD39"/>
    <property type="match status" value="1"/>
</dbReference>
<keyword evidence="7" id="KW-1133">Transmembrane helix</keyword>
<feature type="active site" description="Proton acceptor" evidence="3">
    <location>
        <position position="240"/>
    </location>
</feature>
<evidence type="ECO:0000256" key="6">
    <source>
        <dbReference type="SAM" id="MobiDB-lite"/>
    </source>
</evidence>
<dbReference type="Proteomes" id="UP001251528">
    <property type="component" value="Unassembled WGS sequence"/>
</dbReference>
<dbReference type="EMBL" id="JASWJB010000209">
    <property type="protein sequence ID" value="KAK2593477.1"/>
    <property type="molecule type" value="Genomic_DNA"/>
</dbReference>
<dbReference type="Gene3D" id="3.30.420.40">
    <property type="match status" value="1"/>
</dbReference>